<accession>A0A9P6EME2</accession>
<comment type="caution">
    <text evidence="1">The sequence shown here is derived from an EMBL/GenBank/DDBJ whole genome shotgun (WGS) entry which is preliminary data.</text>
</comment>
<dbReference type="Proteomes" id="UP000807306">
    <property type="component" value="Unassembled WGS sequence"/>
</dbReference>
<organism evidence="1 2">
    <name type="scientific">Crepidotus variabilis</name>
    <dbReference type="NCBI Taxonomy" id="179855"/>
    <lineage>
        <taxon>Eukaryota</taxon>
        <taxon>Fungi</taxon>
        <taxon>Dikarya</taxon>
        <taxon>Basidiomycota</taxon>
        <taxon>Agaricomycotina</taxon>
        <taxon>Agaricomycetes</taxon>
        <taxon>Agaricomycetidae</taxon>
        <taxon>Agaricales</taxon>
        <taxon>Agaricineae</taxon>
        <taxon>Crepidotaceae</taxon>
        <taxon>Crepidotus</taxon>
    </lineage>
</organism>
<proteinExistence type="predicted"/>
<sequence>MSMLGRLITVLVHTGKALRVAHTNHRYSEVEAKPRRMSKTFCAEPTTLNSPENNIVLWVSWWAVGLSYPRK</sequence>
<name>A0A9P6EME2_9AGAR</name>
<evidence type="ECO:0000313" key="1">
    <source>
        <dbReference type="EMBL" id="KAF9531462.1"/>
    </source>
</evidence>
<protein>
    <submittedName>
        <fullName evidence="1">Uncharacterized protein</fullName>
    </submittedName>
</protein>
<dbReference type="EMBL" id="MU157835">
    <property type="protein sequence ID" value="KAF9531462.1"/>
    <property type="molecule type" value="Genomic_DNA"/>
</dbReference>
<gene>
    <name evidence="1" type="ORF">CPB83DRAFT_105907</name>
</gene>
<reference evidence="1" key="1">
    <citation type="submission" date="2020-11" db="EMBL/GenBank/DDBJ databases">
        <authorList>
            <consortium name="DOE Joint Genome Institute"/>
            <person name="Ahrendt S."/>
            <person name="Riley R."/>
            <person name="Andreopoulos W."/>
            <person name="Labutti K."/>
            <person name="Pangilinan J."/>
            <person name="Ruiz-Duenas F.J."/>
            <person name="Barrasa J.M."/>
            <person name="Sanchez-Garcia M."/>
            <person name="Camarero S."/>
            <person name="Miyauchi S."/>
            <person name="Serrano A."/>
            <person name="Linde D."/>
            <person name="Babiker R."/>
            <person name="Drula E."/>
            <person name="Ayuso-Fernandez I."/>
            <person name="Pacheco R."/>
            <person name="Padilla G."/>
            <person name="Ferreira P."/>
            <person name="Barriuso J."/>
            <person name="Kellner H."/>
            <person name="Castanera R."/>
            <person name="Alfaro M."/>
            <person name="Ramirez L."/>
            <person name="Pisabarro A.G."/>
            <person name="Kuo A."/>
            <person name="Tritt A."/>
            <person name="Lipzen A."/>
            <person name="He G."/>
            <person name="Yan M."/>
            <person name="Ng V."/>
            <person name="Cullen D."/>
            <person name="Martin F."/>
            <person name="Rosso M.-N."/>
            <person name="Henrissat B."/>
            <person name="Hibbett D."/>
            <person name="Martinez A.T."/>
            <person name="Grigoriev I.V."/>
        </authorList>
    </citation>
    <scope>NUCLEOTIDE SEQUENCE</scope>
    <source>
        <strain evidence="1">CBS 506.95</strain>
    </source>
</reference>
<keyword evidence="2" id="KW-1185">Reference proteome</keyword>
<evidence type="ECO:0000313" key="2">
    <source>
        <dbReference type="Proteomes" id="UP000807306"/>
    </source>
</evidence>
<dbReference type="AlphaFoldDB" id="A0A9P6EME2"/>